<dbReference type="InterPro" id="IPR056935">
    <property type="entry name" value="Rv0428c-like_C"/>
</dbReference>
<feature type="domain" description="Histone acetyltransferase Rv0428c-like SH3" evidence="2">
    <location>
        <begin position="11"/>
        <end position="47"/>
    </location>
</feature>
<dbReference type="InterPro" id="IPR056934">
    <property type="entry name" value="SH3_Rv0428c"/>
</dbReference>
<protein>
    <submittedName>
        <fullName evidence="4">Uncharacterized protein</fullName>
    </submittedName>
</protein>
<sequence length="226" mass="23640">MPRGIFSSRINVGDRVVVRRRLGGLEGPETDVIGHVLSLEPLVVRPQKVGGLPSSAPAIDLSGATITALRRMQPRRVRNSEIRAVERALAAAEAADTRRFDSAGGWLMSAGGPGGAIAAPLGHSASLGRVPIEEIEAFAAEAGERPRLLIPERIGRPAEALAAAGGWALSAEEVAYSRREPPAEEPRPIPGLRLSARRAEPDRRAAVDAAGRTPAEATLVAGGEEA</sequence>
<feature type="domain" description="Histone acetyltransferase Rv0428c-like C-terminal" evidence="3">
    <location>
        <begin position="80"/>
        <end position="173"/>
    </location>
</feature>
<reference evidence="4 5" key="1">
    <citation type="submission" date="2012-08" db="EMBL/GenBank/DDBJ databases">
        <title>The Genome Sequence of Turicella otitidis ATCC 51513.</title>
        <authorList>
            <consortium name="The Broad Institute Genome Sequencing Platform"/>
            <person name="Earl A."/>
            <person name="Ward D."/>
            <person name="Feldgarden M."/>
            <person name="Gevers D."/>
            <person name="Huys G."/>
            <person name="Walker B."/>
            <person name="Young S.K."/>
            <person name="Zeng Q."/>
            <person name="Gargeya S."/>
            <person name="Fitzgerald M."/>
            <person name="Haas B."/>
            <person name="Abouelleil A."/>
            <person name="Alvarado L."/>
            <person name="Arachchi H.M."/>
            <person name="Berlin A.M."/>
            <person name="Chapman S.B."/>
            <person name="Goldberg J."/>
            <person name="Griggs A."/>
            <person name="Gujja S."/>
            <person name="Hansen M."/>
            <person name="Howarth C."/>
            <person name="Imamovic A."/>
            <person name="Larimer J."/>
            <person name="McCowen C."/>
            <person name="Montmayeur A."/>
            <person name="Murphy C."/>
            <person name="Neiman D."/>
            <person name="Pearson M."/>
            <person name="Priest M."/>
            <person name="Roberts A."/>
            <person name="Saif S."/>
            <person name="Shea T."/>
            <person name="Sisk P."/>
            <person name="Sykes S."/>
            <person name="Wortman J."/>
            <person name="Nusbaum C."/>
            <person name="Birren B."/>
        </authorList>
    </citation>
    <scope>NUCLEOTIDE SEQUENCE [LARGE SCALE GENOMIC DNA]</scope>
    <source>
        <strain evidence="4 5">ATCC 51513</strain>
    </source>
</reference>
<proteinExistence type="predicted"/>
<feature type="non-terminal residue" evidence="4">
    <location>
        <position position="226"/>
    </location>
</feature>
<dbReference type="Pfam" id="PF24551">
    <property type="entry name" value="SH3_Rv0428c"/>
    <property type="match status" value="1"/>
</dbReference>
<comment type="caution">
    <text evidence="4">The sequence shown here is derived from an EMBL/GenBank/DDBJ whole genome shotgun (WGS) entry which is preliminary data.</text>
</comment>
<evidence type="ECO:0000259" key="2">
    <source>
        <dbReference type="Pfam" id="PF24551"/>
    </source>
</evidence>
<gene>
    <name evidence="4" type="ORF">HMPREF9719_01374</name>
</gene>
<feature type="compositionally biased region" description="Basic and acidic residues" evidence="1">
    <location>
        <begin position="177"/>
        <end position="187"/>
    </location>
</feature>
<feature type="region of interest" description="Disordered" evidence="1">
    <location>
        <begin position="177"/>
        <end position="226"/>
    </location>
</feature>
<evidence type="ECO:0000313" key="5">
    <source>
        <dbReference type="Proteomes" id="UP000006078"/>
    </source>
</evidence>
<evidence type="ECO:0000259" key="3">
    <source>
        <dbReference type="Pfam" id="PF24553"/>
    </source>
</evidence>
<feature type="compositionally biased region" description="Basic and acidic residues" evidence="1">
    <location>
        <begin position="197"/>
        <end position="206"/>
    </location>
</feature>
<dbReference type="Proteomes" id="UP000006078">
    <property type="component" value="Unassembled WGS sequence"/>
</dbReference>
<organism evidence="4 5">
    <name type="scientific">Corynebacterium otitidis ATCC 51513</name>
    <dbReference type="NCBI Taxonomy" id="883169"/>
    <lineage>
        <taxon>Bacteria</taxon>
        <taxon>Bacillati</taxon>
        <taxon>Actinomycetota</taxon>
        <taxon>Actinomycetes</taxon>
        <taxon>Mycobacteriales</taxon>
        <taxon>Corynebacteriaceae</taxon>
        <taxon>Corynebacterium</taxon>
    </lineage>
</organism>
<accession>K0YDY1</accession>
<keyword evidence="5" id="KW-1185">Reference proteome</keyword>
<dbReference type="HOGENOM" id="CLU_1227151_0_0_11"/>
<evidence type="ECO:0000313" key="4">
    <source>
        <dbReference type="EMBL" id="EJZ81722.1"/>
    </source>
</evidence>
<dbReference type="EMBL" id="AHAE01000066">
    <property type="protein sequence ID" value="EJZ81722.1"/>
    <property type="molecule type" value="Genomic_DNA"/>
</dbReference>
<dbReference type="Pfam" id="PF24553">
    <property type="entry name" value="Rv0428c_C"/>
    <property type="match status" value="1"/>
</dbReference>
<evidence type="ECO:0000256" key="1">
    <source>
        <dbReference type="SAM" id="MobiDB-lite"/>
    </source>
</evidence>
<dbReference type="AlphaFoldDB" id="K0YDY1"/>
<name>K0YDY1_9CORY</name>
<dbReference type="eggNOG" id="COG0456">
    <property type="taxonomic scope" value="Bacteria"/>
</dbReference>